<organism evidence="4 5">
    <name type="scientific">Dysgonomonas macrotermitis</name>
    <dbReference type="NCBI Taxonomy" id="1346286"/>
    <lineage>
        <taxon>Bacteria</taxon>
        <taxon>Pseudomonadati</taxon>
        <taxon>Bacteroidota</taxon>
        <taxon>Bacteroidia</taxon>
        <taxon>Bacteroidales</taxon>
        <taxon>Dysgonomonadaceae</taxon>
        <taxon>Dysgonomonas</taxon>
    </lineage>
</organism>
<evidence type="ECO:0000259" key="3">
    <source>
        <dbReference type="PROSITE" id="PS50234"/>
    </source>
</evidence>
<dbReference type="InterPro" id="IPR051266">
    <property type="entry name" value="CLCR"/>
</dbReference>
<sequence>MKKTLLLSIGLLALILATACSNRNKNNPSGDDGQTTENISDEGVLTWELSANNQYWDKNEKDTYLYISVKVAGKEKKTEKKRVPLNIALVLDRSGSMEGDAMTYAKEAAKFVVRQLSSEDILSIVNYDDIVEVTSPSQPVKNKEVLIQKIDEIYARSSTNLSGGTLEGYKQVASTKKSNYVNRVLLLTDGLANEGIIDPAQLKKIASSKFQESGIALSTFGLGAEYDEDLLTQMAESGRGNYYYIDKADKIADIFAKELDGLLNVVAQSSTITIVLPPNTTCEKVYGYPFVEENRRVTIAFNDVFAKEDKVALLKIKLNGTSAENLDFPVELNFIDAETFDSNNVKKNLKIQATKDKALIKEHKNKKVEELIALFEATDTFDLILSDVDKNDYNAAKNKATSAIIRLKEIQKETPSEELQKQEQKMQEYLDNMDEMKEMEREEKLMLQKSTKNDNYSIKKMKKQ</sequence>
<evidence type="ECO:0000256" key="2">
    <source>
        <dbReference type="SAM" id="SignalP"/>
    </source>
</evidence>
<name>A0A1M5EIA9_9BACT</name>
<keyword evidence="2" id="KW-0732">Signal</keyword>
<dbReference type="RefSeq" id="WP_062182273.1">
    <property type="nucleotide sequence ID" value="NZ_BBXL01000016.1"/>
</dbReference>
<keyword evidence="5" id="KW-1185">Reference proteome</keyword>
<dbReference type="Proteomes" id="UP000184480">
    <property type="component" value="Unassembled WGS sequence"/>
</dbReference>
<evidence type="ECO:0000313" key="5">
    <source>
        <dbReference type="Proteomes" id="UP000184480"/>
    </source>
</evidence>
<dbReference type="Pfam" id="PF00092">
    <property type="entry name" value="VWA"/>
    <property type="match status" value="1"/>
</dbReference>
<gene>
    <name evidence="4" type="ORF">SAMN05444362_11043</name>
</gene>
<feature type="domain" description="VWFA" evidence="3">
    <location>
        <begin position="86"/>
        <end position="259"/>
    </location>
</feature>
<keyword evidence="1" id="KW-0175">Coiled coil</keyword>
<dbReference type="InterPro" id="IPR036465">
    <property type="entry name" value="vWFA_dom_sf"/>
</dbReference>
<evidence type="ECO:0000313" key="4">
    <source>
        <dbReference type="EMBL" id="SHF78890.1"/>
    </source>
</evidence>
<dbReference type="SMART" id="SM00327">
    <property type="entry name" value="VWA"/>
    <property type="match status" value="1"/>
</dbReference>
<dbReference type="PANTHER" id="PTHR10579:SF43">
    <property type="entry name" value="ZINC FINGER (C3HC4-TYPE RING FINGER) FAMILY PROTEIN"/>
    <property type="match status" value="1"/>
</dbReference>
<proteinExistence type="predicted"/>
<feature type="signal peptide" evidence="2">
    <location>
        <begin position="1"/>
        <end position="19"/>
    </location>
</feature>
<dbReference type="AlphaFoldDB" id="A0A1M5EIA9"/>
<dbReference type="STRING" id="1346286.SAMN05444362_11043"/>
<dbReference type="PROSITE" id="PS50234">
    <property type="entry name" value="VWFA"/>
    <property type="match status" value="1"/>
</dbReference>
<dbReference type="PANTHER" id="PTHR10579">
    <property type="entry name" value="CALCIUM-ACTIVATED CHLORIDE CHANNEL REGULATOR"/>
    <property type="match status" value="1"/>
</dbReference>
<dbReference type="PROSITE" id="PS51257">
    <property type="entry name" value="PROKAR_LIPOPROTEIN"/>
    <property type="match status" value="1"/>
</dbReference>
<dbReference type="SUPFAM" id="SSF53300">
    <property type="entry name" value="vWA-like"/>
    <property type="match status" value="1"/>
</dbReference>
<feature type="coiled-coil region" evidence="1">
    <location>
        <begin position="393"/>
        <end position="439"/>
    </location>
</feature>
<feature type="chain" id="PRO_5009909848" evidence="2">
    <location>
        <begin position="20"/>
        <end position="464"/>
    </location>
</feature>
<dbReference type="OrthoDB" id="9781333at2"/>
<dbReference type="InterPro" id="IPR002035">
    <property type="entry name" value="VWF_A"/>
</dbReference>
<accession>A0A1M5EIA9</accession>
<reference evidence="5" key="1">
    <citation type="submission" date="2016-11" db="EMBL/GenBank/DDBJ databases">
        <authorList>
            <person name="Varghese N."/>
            <person name="Submissions S."/>
        </authorList>
    </citation>
    <scope>NUCLEOTIDE SEQUENCE [LARGE SCALE GENOMIC DNA]</scope>
    <source>
        <strain evidence="5">DSM 27370</strain>
    </source>
</reference>
<dbReference type="Gene3D" id="3.40.50.410">
    <property type="entry name" value="von Willebrand factor, type A domain"/>
    <property type="match status" value="1"/>
</dbReference>
<protein>
    <submittedName>
        <fullName evidence="4">Ca-activated chloride channel family protein</fullName>
    </submittedName>
</protein>
<dbReference type="EMBL" id="FQUC01000010">
    <property type="protein sequence ID" value="SHF78890.1"/>
    <property type="molecule type" value="Genomic_DNA"/>
</dbReference>
<evidence type="ECO:0000256" key="1">
    <source>
        <dbReference type="SAM" id="Coils"/>
    </source>
</evidence>